<dbReference type="SUPFAM" id="SSF53474">
    <property type="entry name" value="alpha/beta-Hydrolases"/>
    <property type="match status" value="1"/>
</dbReference>
<dbReference type="GeneID" id="19249145"/>
<evidence type="ECO:0000313" key="2">
    <source>
        <dbReference type="EMBL" id="EFY89059.1"/>
    </source>
</evidence>
<dbReference type="EMBL" id="GL698503">
    <property type="protein sequence ID" value="EFY89059.1"/>
    <property type="molecule type" value="Genomic_DNA"/>
</dbReference>
<keyword evidence="3" id="KW-1185">Reference proteome</keyword>
<accession>E9E4N6</accession>
<dbReference type="PANTHER" id="PTHR43433:SF1">
    <property type="entry name" value="BLL5160 PROTEIN"/>
    <property type="match status" value="1"/>
</dbReference>
<name>E9E4N6_METAQ</name>
<dbReference type="InParanoid" id="E9E4N6"/>
<evidence type="ECO:0000313" key="3">
    <source>
        <dbReference type="Proteomes" id="UP000002499"/>
    </source>
</evidence>
<dbReference type="Gene3D" id="3.40.50.1820">
    <property type="entry name" value="alpha/beta hydrolase"/>
    <property type="match status" value="1"/>
</dbReference>
<dbReference type="GO" id="GO:0016787">
    <property type="term" value="F:hydrolase activity"/>
    <property type="evidence" value="ECO:0007669"/>
    <property type="project" value="UniProtKB-KW"/>
</dbReference>
<gene>
    <name evidence="2" type="ORF">MAC_04834</name>
</gene>
<proteinExistence type="predicted"/>
<dbReference type="InterPro" id="IPR000073">
    <property type="entry name" value="AB_hydrolase_1"/>
</dbReference>
<dbReference type="InterPro" id="IPR050471">
    <property type="entry name" value="AB_hydrolase"/>
</dbReference>
<sequence>MSRPSLLQGHNGPLGSGTDQSAGWASAVVLIDNSGVGRSQGQVARTFADWARNYVDVMEAIGIRRADVMGFSMGGCVAQMVALNAPSLVPSLILCGTVPSIGDGVVKAPLGPFNKLKAAVTVEEHRSAFLDAFFHTSERSQAAGMAAWDRITRARSDRSDHVDAQNAHRQAVSFAKFMDPKQAADASYHRFHELRLPVLIANGCNDLLLPTDNSILMWKKLGHANAQLHLYPDSGHGFLFQYATVFSGLINEFLDNVAEQTSRLQGSEMYA</sequence>
<dbReference type="eggNOG" id="ENOG502SD7I">
    <property type="taxonomic scope" value="Eukaryota"/>
</dbReference>
<dbReference type="AlphaFoldDB" id="E9E4N6"/>
<organism evidence="3">
    <name type="scientific">Metarhizium acridum (strain CQMa 102)</name>
    <dbReference type="NCBI Taxonomy" id="655827"/>
    <lineage>
        <taxon>Eukaryota</taxon>
        <taxon>Fungi</taxon>
        <taxon>Dikarya</taxon>
        <taxon>Ascomycota</taxon>
        <taxon>Pezizomycotina</taxon>
        <taxon>Sordariomycetes</taxon>
        <taxon>Hypocreomycetidae</taxon>
        <taxon>Hypocreales</taxon>
        <taxon>Clavicipitaceae</taxon>
        <taxon>Metarhizium</taxon>
    </lineage>
</organism>
<dbReference type="InterPro" id="IPR029058">
    <property type="entry name" value="AB_hydrolase_fold"/>
</dbReference>
<dbReference type="STRING" id="655827.E9E4N6"/>
<protein>
    <submittedName>
        <fullName evidence="2">Hydrolase, alpha/beta hydrolase fold family</fullName>
    </submittedName>
</protein>
<feature type="domain" description="AB hydrolase-1" evidence="1">
    <location>
        <begin position="28"/>
        <end position="240"/>
    </location>
</feature>
<dbReference type="HOGENOM" id="CLU_020336_4_0_1"/>
<dbReference type="KEGG" id="maw:19249145"/>
<dbReference type="Proteomes" id="UP000002499">
    <property type="component" value="Unassembled WGS sequence"/>
</dbReference>
<dbReference type="OMA" id="FAKFMDP"/>
<keyword evidence="2" id="KW-0378">Hydrolase</keyword>
<dbReference type="PANTHER" id="PTHR43433">
    <property type="entry name" value="HYDROLASE, ALPHA/BETA FOLD FAMILY PROTEIN"/>
    <property type="match status" value="1"/>
</dbReference>
<evidence type="ECO:0000259" key="1">
    <source>
        <dbReference type="Pfam" id="PF00561"/>
    </source>
</evidence>
<dbReference type="Pfam" id="PF00561">
    <property type="entry name" value="Abhydrolase_1"/>
    <property type="match status" value="1"/>
</dbReference>
<reference evidence="2 3" key="1">
    <citation type="journal article" date="2011" name="PLoS Genet.">
        <title>Genome sequencing and comparative transcriptomics of the model entomopathogenic fungi Metarhizium anisopliae and M. acridum.</title>
        <authorList>
            <person name="Gao Q."/>
            <person name="Jin K."/>
            <person name="Ying S.H."/>
            <person name="Zhang Y."/>
            <person name="Xiao G."/>
            <person name="Shang Y."/>
            <person name="Duan Z."/>
            <person name="Hu X."/>
            <person name="Xie X.Q."/>
            <person name="Zhou G."/>
            <person name="Peng G."/>
            <person name="Luo Z."/>
            <person name="Huang W."/>
            <person name="Wang B."/>
            <person name="Fang W."/>
            <person name="Wang S."/>
            <person name="Zhong Y."/>
            <person name="Ma L.J."/>
            <person name="St Leger R.J."/>
            <person name="Zhao G.P."/>
            <person name="Pei Y."/>
            <person name="Feng M.G."/>
            <person name="Xia Y."/>
            <person name="Wang C."/>
        </authorList>
    </citation>
    <scope>NUCLEOTIDE SEQUENCE [LARGE SCALE GENOMIC DNA]</scope>
    <source>
        <strain evidence="2 3">CQMa 102</strain>
    </source>
</reference>
<dbReference type="OrthoDB" id="8119704at2759"/>